<dbReference type="OrthoDB" id="67788at2"/>
<dbReference type="RefSeq" id="WP_115870499.1">
    <property type="nucleotide sequence ID" value="NZ_QREG01000038.1"/>
</dbReference>
<sequence>MLALIDLIDKGFVPKNEFYITPELVGLFKGNWNQYVTSGHTPNFSLPFYHLKNESSKVWKLHTLPGFETILTASNSVKSFNALKSYVRFGQLAEEFFIYLLDADNRTAARAAIIERYFPNQGQKQSYALEYLVTIENQIAADDTATYQSRIIELLKRSKEEVEEESFVRVGAFKRQIPKLYNHTCAITGMRVDTTLNASMIDACHIVPWAESHDDTVTNGISLCPNLHRAFDRGLVAVNNDYKVLLSDNFIESESPFNLSQFRNQKLILPSQDRLKPSRQNLEWHRKAWGFE</sequence>
<dbReference type="GO" id="GO:0004519">
    <property type="term" value="F:endonuclease activity"/>
    <property type="evidence" value="ECO:0007669"/>
    <property type="project" value="UniProtKB-KW"/>
</dbReference>
<dbReference type="PIRSF" id="PIRSF030850">
    <property type="entry name" value="UCP030850"/>
    <property type="match status" value="1"/>
</dbReference>
<keyword evidence="3" id="KW-1185">Reference proteome</keyword>
<feature type="domain" description="HNH nuclease" evidence="1">
    <location>
        <begin position="185"/>
        <end position="239"/>
    </location>
</feature>
<dbReference type="InterPro" id="IPR003615">
    <property type="entry name" value="HNH_nuc"/>
</dbReference>
<dbReference type="Pfam" id="PF13391">
    <property type="entry name" value="HNH_2"/>
    <property type="match status" value="1"/>
</dbReference>
<accession>A0A3D9KWT7</accession>
<comment type="caution">
    <text evidence="2">The sequence shown here is derived from an EMBL/GenBank/DDBJ whole genome shotgun (WGS) entry which is preliminary data.</text>
</comment>
<dbReference type="CDD" id="cd00085">
    <property type="entry name" value="HNHc"/>
    <property type="match status" value="1"/>
</dbReference>
<evidence type="ECO:0000313" key="3">
    <source>
        <dbReference type="Proteomes" id="UP000256779"/>
    </source>
</evidence>
<dbReference type="EMBL" id="QREG01000038">
    <property type="protein sequence ID" value="RED91645.1"/>
    <property type="molecule type" value="Genomic_DNA"/>
</dbReference>
<gene>
    <name evidence="2" type="ORF">C7460_13820</name>
</gene>
<evidence type="ECO:0000259" key="1">
    <source>
        <dbReference type="Pfam" id="PF13391"/>
    </source>
</evidence>
<dbReference type="InterPro" id="IPR011396">
    <property type="entry name" value="PT_DNA_restrict"/>
</dbReference>
<dbReference type="AlphaFoldDB" id="A0A3D9KWT7"/>
<organism evidence="2 3">
    <name type="scientific">Marinoscillum furvescens DSM 4134</name>
    <dbReference type="NCBI Taxonomy" id="1122208"/>
    <lineage>
        <taxon>Bacteria</taxon>
        <taxon>Pseudomonadati</taxon>
        <taxon>Bacteroidota</taxon>
        <taxon>Cytophagia</taxon>
        <taxon>Cytophagales</taxon>
        <taxon>Reichenbachiellaceae</taxon>
        <taxon>Marinoscillum</taxon>
    </lineage>
</organism>
<keyword evidence="2" id="KW-0255">Endonuclease</keyword>
<keyword evidence="2" id="KW-0378">Hydrolase</keyword>
<keyword evidence="2" id="KW-0540">Nuclease</keyword>
<reference evidence="2 3" key="1">
    <citation type="submission" date="2018-07" db="EMBL/GenBank/DDBJ databases">
        <title>Genomic Encyclopedia of Type Strains, Phase IV (KMG-IV): sequencing the most valuable type-strain genomes for metagenomic binning, comparative biology and taxonomic classification.</title>
        <authorList>
            <person name="Goeker M."/>
        </authorList>
    </citation>
    <scope>NUCLEOTIDE SEQUENCE [LARGE SCALE GENOMIC DNA]</scope>
    <source>
        <strain evidence="2 3">DSM 4134</strain>
    </source>
</reference>
<protein>
    <submittedName>
        <fullName evidence="2">Putative restriction endonuclease</fullName>
    </submittedName>
</protein>
<proteinExistence type="predicted"/>
<dbReference type="Proteomes" id="UP000256779">
    <property type="component" value="Unassembled WGS sequence"/>
</dbReference>
<evidence type="ECO:0000313" key="2">
    <source>
        <dbReference type="EMBL" id="RED91645.1"/>
    </source>
</evidence>
<name>A0A3D9KWT7_MARFU</name>